<protein>
    <submittedName>
        <fullName evidence="4">GNAT family N-acyltransferase</fullName>
    </submittedName>
</protein>
<evidence type="ECO:0000256" key="1">
    <source>
        <dbReference type="ARBA" id="ARBA00022679"/>
    </source>
</evidence>
<keyword evidence="2" id="KW-0012">Acyltransferase</keyword>
<dbReference type="CDD" id="cd04301">
    <property type="entry name" value="NAT_SF"/>
    <property type="match status" value="1"/>
</dbReference>
<accession>A0ABU1NWD9</accession>
<dbReference type="InterPro" id="IPR016181">
    <property type="entry name" value="Acyl_CoA_acyltransferase"/>
</dbReference>
<dbReference type="EMBL" id="JAVDSB010000004">
    <property type="protein sequence ID" value="MDR6551787.1"/>
    <property type="molecule type" value="Genomic_DNA"/>
</dbReference>
<keyword evidence="5" id="KW-1185">Reference proteome</keyword>
<reference evidence="4 5" key="1">
    <citation type="submission" date="2023-07" db="EMBL/GenBank/DDBJ databases">
        <title>Sorghum-associated microbial communities from plants grown in Nebraska, USA.</title>
        <authorList>
            <person name="Schachtman D."/>
        </authorList>
    </citation>
    <scope>NUCLEOTIDE SEQUENCE [LARGE SCALE GENOMIC DNA]</scope>
    <source>
        <strain evidence="4 5">CC258</strain>
    </source>
</reference>
<gene>
    <name evidence="4" type="ORF">J2736_002976</name>
</gene>
<dbReference type="PANTHER" id="PTHR43420:SF31">
    <property type="entry name" value="ACETYLTRANSFERASE"/>
    <property type="match status" value="1"/>
</dbReference>
<evidence type="ECO:0000256" key="2">
    <source>
        <dbReference type="ARBA" id="ARBA00023315"/>
    </source>
</evidence>
<proteinExistence type="predicted"/>
<dbReference type="Pfam" id="PF13527">
    <property type="entry name" value="Acetyltransf_9"/>
    <property type="match status" value="1"/>
</dbReference>
<dbReference type="InterPro" id="IPR000182">
    <property type="entry name" value="GNAT_dom"/>
</dbReference>
<organism evidence="4 5">
    <name type="scientific">Paenibacillus qinlingensis</name>
    <dbReference type="NCBI Taxonomy" id="1837343"/>
    <lineage>
        <taxon>Bacteria</taxon>
        <taxon>Bacillati</taxon>
        <taxon>Bacillota</taxon>
        <taxon>Bacilli</taxon>
        <taxon>Bacillales</taxon>
        <taxon>Paenibacillaceae</taxon>
        <taxon>Paenibacillus</taxon>
    </lineage>
</organism>
<dbReference type="Gene3D" id="3.40.630.30">
    <property type="match status" value="1"/>
</dbReference>
<feature type="domain" description="N-acetyltransferase" evidence="3">
    <location>
        <begin position="1"/>
        <end position="156"/>
    </location>
</feature>
<evidence type="ECO:0000313" key="5">
    <source>
        <dbReference type="Proteomes" id="UP001267290"/>
    </source>
</evidence>
<comment type="caution">
    <text evidence="4">The sequence shown here is derived from an EMBL/GenBank/DDBJ whole genome shotgun (WGS) entry which is preliminary data.</text>
</comment>
<dbReference type="SUPFAM" id="SSF55729">
    <property type="entry name" value="Acyl-CoA N-acyltransferases (Nat)"/>
    <property type="match status" value="1"/>
</dbReference>
<evidence type="ECO:0000259" key="3">
    <source>
        <dbReference type="PROSITE" id="PS51186"/>
    </source>
</evidence>
<name>A0ABU1NWD9_9BACL</name>
<dbReference type="InterPro" id="IPR050680">
    <property type="entry name" value="YpeA/RimI_acetyltransf"/>
</dbReference>
<keyword evidence="1" id="KW-0808">Transferase</keyword>
<dbReference type="PROSITE" id="PS51186">
    <property type="entry name" value="GNAT"/>
    <property type="match status" value="1"/>
</dbReference>
<sequence>MMIHSYDFKDRDEYRASFNRLSKLVFGIDFEAWYQKGAWDDRYNCHSIIADNQIIANVSVSKMDLVINGESKRALQIGTVMTHPQHRGKGLSKQLMEYVLETYEDTCDLFYLFANSTVLDFYPKFGFTTLLENQFYLNLSSQPKDKLNLLDKLDVSKEEHWNLIKRMLSSRKPISKHFGITSNEGLFQFYALNVFHECLYYSRTDDAIIVFNQDGELLHLYDVICDKQIDMEALFSQITTKQTRKVQFHFTPDQLLDKVYVEPIDKHEDVLFIRPFSDLGNLPAFCIPKLAHA</sequence>
<dbReference type="Proteomes" id="UP001267290">
    <property type="component" value="Unassembled WGS sequence"/>
</dbReference>
<evidence type="ECO:0000313" key="4">
    <source>
        <dbReference type="EMBL" id="MDR6551787.1"/>
    </source>
</evidence>
<dbReference type="PANTHER" id="PTHR43420">
    <property type="entry name" value="ACETYLTRANSFERASE"/>
    <property type="match status" value="1"/>
</dbReference>